<protein>
    <submittedName>
        <fullName evidence="1">Amidinotransferase</fullName>
    </submittedName>
</protein>
<name>A0A0B5GUG4_9ACTN</name>
<proteinExistence type="predicted"/>
<dbReference type="PANTHER" id="PTHR47271">
    <property type="entry name" value="ARGININE DEIMINASE"/>
    <property type="match status" value="1"/>
</dbReference>
<dbReference type="EMBL" id="KJ817374">
    <property type="protein sequence ID" value="AJF34513.1"/>
    <property type="molecule type" value="Genomic_DNA"/>
</dbReference>
<gene>
    <name evidence="1" type="primary">acmN</name>
</gene>
<dbReference type="PANTHER" id="PTHR47271:SF2">
    <property type="entry name" value="ARGININE DEIMINASE"/>
    <property type="match status" value="1"/>
</dbReference>
<reference evidence="1" key="1">
    <citation type="journal article" date="2014" name="PLoS ONE">
        <title>Characterization of Biosynthetic Genes of Ascamycin/Dealanylascamycin Featuring a 5'-O-Sulfonamide Moiety in Streptomyces sp. JCM9888.</title>
        <authorList>
            <person name="Zhao C."/>
            <person name="Qi J."/>
            <person name="Tao W."/>
            <person name="He L."/>
            <person name="Xu W."/>
            <person name="Chan J."/>
            <person name="Deng Z."/>
        </authorList>
    </citation>
    <scope>NUCLEOTIDE SEQUENCE</scope>
    <source>
        <strain evidence="1">JCM 9888</strain>
    </source>
</reference>
<dbReference type="Pfam" id="PF02274">
    <property type="entry name" value="ADI"/>
    <property type="match status" value="1"/>
</dbReference>
<accession>A0A0B5GUG4</accession>
<sequence>MLEQVDASVMRRQTFALAEAFHREGVVVHLMETPRQASPNIVFLRDLFFMTPSGAVVSRMASQQRAGEERHVAAALAERGFPLVRTITGDAVLEGADCLWLDAGTVAVATGFRTNSAGAGQLGHVLGELGVSVVEVPIGPGVQHLLGSVVPLEERTAAVHSAAAGPELRELLVGLGYRLVEFDPDDEVVSARGLNLVPLAPGLVLMPAGAPGIRRRLEAEGIVVRTAEVGEYVKAAGGIGCITGILHRG</sequence>
<dbReference type="AlphaFoldDB" id="A0A0B5GUG4"/>
<dbReference type="Gene3D" id="3.75.10.10">
    <property type="entry name" value="L-arginine/glycine Amidinotransferase, Chain A"/>
    <property type="match status" value="1"/>
</dbReference>
<dbReference type="GO" id="GO:0016990">
    <property type="term" value="F:arginine deiminase activity"/>
    <property type="evidence" value="ECO:0007669"/>
    <property type="project" value="TreeGrafter"/>
</dbReference>
<keyword evidence="1" id="KW-0808">Transferase</keyword>
<dbReference type="GO" id="GO:0019546">
    <property type="term" value="P:L-arginine deiminase pathway"/>
    <property type="evidence" value="ECO:0007669"/>
    <property type="project" value="TreeGrafter"/>
</dbReference>
<dbReference type="GO" id="GO:0016740">
    <property type="term" value="F:transferase activity"/>
    <property type="evidence" value="ECO:0007669"/>
    <property type="project" value="UniProtKB-KW"/>
</dbReference>
<organism evidence="1">
    <name type="scientific">Streptomyces sp. JCM 9888</name>
    <dbReference type="NCBI Taxonomy" id="1570103"/>
    <lineage>
        <taxon>Bacteria</taxon>
        <taxon>Bacillati</taxon>
        <taxon>Actinomycetota</taxon>
        <taxon>Actinomycetes</taxon>
        <taxon>Kitasatosporales</taxon>
        <taxon>Streptomycetaceae</taxon>
        <taxon>Streptomyces</taxon>
    </lineage>
</organism>
<dbReference type="SUPFAM" id="SSF55909">
    <property type="entry name" value="Pentein"/>
    <property type="match status" value="1"/>
</dbReference>
<evidence type="ECO:0000313" key="1">
    <source>
        <dbReference type="EMBL" id="AJF34513.1"/>
    </source>
</evidence>